<accession>A0AA39S6V5</accession>
<comment type="caution">
    <text evidence="2">The sequence shown here is derived from an EMBL/GenBank/DDBJ whole genome shotgun (WGS) entry which is preliminary data.</text>
</comment>
<keyword evidence="3" id="KW-1185">Reference proteome</keyword>
<organism evidence="2 3">
    <name type="scientific">Acer saccharum</name>
    <name type="common">Sugar maple</name>
    <dbReference type="NCBI Taxonomy" id="4024"/>
    <lineage>
        <taxon>Eukaryota</taxon>
        <taxon>Viridiplantae</taxon>
        <taxon>Streptophyta</taxon>
        <taxon>Embryophyta</taxon>
        <taxon>Tracheophyta</taxon>
        <taxon>Spermatophyta</taxon>
        <taxon>Magnoliopsida</taxon>
        <taxon>eudicotyledons</taxon>
        <taxon>Gunneridae</taxon>
        <taxon>Pentapetalae</taxon>
        <taxon>rosids</taxon>
        <taxon>malvids</taxon>
        <taxon>Sapindales</taxon>
        <taxon>Sapindaceae</taxon>
        <taxon>Hippocastanoideae</taxon>
        <taxon>Acereae</taxon>
        <taxon>Acer</taxon>
    </lineage>
</organism>
<reference evidence="2" key="1">
    <citation type="journal article" date="2022" name="Plant J.">
        <title>Strategies of tolerance reflected in two North American maple genomes.</title>
        <authorList>
            <person name="McEvoy S.L."/>
            <person name="Sezen U.U."/>
            <person name="Trouern-Trend A."/>
            <person name="McMahon S.M."/>
            <person name="Schaberg P.G."/>
            <person name="Yang J."/>
            <person name="Wegrzyn J.L."/>
            <person name="Swenson N.G."/>
        </authorList>
    </citation>
    <scope>NUCLEOTIDE SEQUENCE</scope>
    <source>
        <strain evidence="2">NS2018</strain>
    </source>
</reference>
<dbReference type="EMBL" id="JAUESC010000380">
    <property type="protein sequence ID" value="KAK0592156.1"/>
    <property type="molecule type" value="Genomic_DNA"/>
</dbReference>
<protein>
    <submittedName>
        <fullName evidence="2">Uncharacterized protein</fullName>
    </submittedName>
</protein>
<feature type="compositionally biased region" description="Polar residues" evidence="1">
    <location>
        <begin position="57"/>
        <end position="79"/>
    </location>
</feature>
<reference evidence="2" key="2">
    <citation type="submission" date="2023-06" db="EMBL/GenBank/DDBJ databases">
        <authorList>
            <person name="Swenson N.G."/>
            <person name="Wegrzyn J.L."/>
            <person name="Mcevoy S.L."/>
        </authorList>
    </citation>
    <scope>NUCLEOTIDE SEQUENCE</scope>
    <source>
        <strain evidence="2">NS2018</strain>
        <tissue evidence="2">Leaf</tissue>
    </source>
</reference>
<name>A0AA39S6V5_ACESA</name>
<gene>
    <name evidence="2" type="ORF">LWI29_014300</name>
</gene>
<feature type="compositionally biased region" description="Polar residues" evidence="1">
    <location>
        <begin position="31"/>
        <end position="40"/>
    </location>
</feature>
<feature type="region of interest" description="Disordered" evidence="1">
    <location>
        <begin position="1"/>
        <end position="79"/>
    </location>
</feature>
<evidence type="ECO:0000313" key="2">
    <source>
        <dbReference type="EMBL" id="KAK0592156.1"/>
    </source>
</evidence>
<evidence type="ECO:0000256" key="1">
    <source>
        <dbReference type="SAM" id="MobiDB-lite"/>
    </source>
</evidence>
<dbReference type="AlphaFoldDB" id="A0AA39S6V5"/>
<evidence type="ECO:0000313" key="3">
    <source>
        <dbReference type="Proteomes" id="UP001168877"/>
    </source>
</evidence>
<proteinExistence type="predicted"/>
<sequence length="163" mass="17394">MDPVIDLNHEDLPPASRSPPGVVREDLTAPSGVSSETTPTVVGAERHNTIGPKRHLTSTVSPNQESSVSKFSEPTSIHNPTNTALILENIKQEVESIGFEGTLGKMQSASKRRSSVDSLGFLEVDVGIDSNHRLGSQSLKACKIEDLSLIDSGETTFAVLNFG</sequence>
<dbReference type="Proteomes" id="UP001168877">
    <property type="component" value="Unassembled WGS sequence"/>
</dbReference>